<dbReference type="PROSITE" id="PS00608">
    <property type="entry name" value="GLYCOSYL_HYDROL_F2_2"/>
    <property type="match status" value="1"/>
</dbReference>
<reference evidence="8 9" key="1">
    <citation type="submission" date="2021-01" db="EMBL/GenBank/DDBJ databases">
        <title>Actinoplanes sp. nov. LDG1-06 isolated from lichen.</title>
        <authorList>
            <person name="Saeng-In P."/>
            <person name="Phongsopitanun W."/>
            <person name="Kanchanasin P."/>
            <person name="Yuki M."/>
            <person name="Kudo T."/>
            <person name="Ohkuma M."/>
            <person name="Tanasupawat S."/>
        </authorList>
    </citation>
    <scope>NUCLEOTIDE SEQUENCE [LARGE SCALE GENOMIC DNA]</scope>
    <source>
        <strain evidence="8 9">LDG1-06</strain>
    </source>
</reference>
<dbReference type="InterPro" id="IPR041447">
    <property type="entry name" value="Mannosidase_ig"/>
</dbReference>
<dbReference type="SUPFAM" id="SSF51445">
    <property type="entry name" value="(Trans)glycosidases"/>
    <property type="match status" value="1"/>
</dbReference>
<comment type="caution">
    <text evidence="8">The sequence shown here is derived from an EMBL/GenBank/DDBJ whole genome shotgun (WGS) entry which is preliminary data.</text>
</comment>
<dbReference type="SUPFAM" id="SSF49303">
    <property type="entry name" value="beta-Galactosidase/glucuronidase domain"/>
    <property type="match status" value="2"/>
</dbReference>
<dbReference type="InterPro" id="IPR023232">
    <property type="entry name" value="Glyco_hydro_2_AS"/>
</dbReference>
<keyword evidence="9" id="KW-1185">Reference proteome</keyword>
<evidence type="ECO:0000256" key="4">
    <source>
        <dbReference type="ARBA" id="ARBA00041614"/>
    </source>
</evidence>
<proteinExistence type="inferred from homology"/>
<comment type="similarity">
    <text evidence="2">Belongs to the glycosyl hydrolase 2 family. Beta-mannosidase B subfamily.</text>
</comment>
<feature type="domain" description="Mannosidase Ig/CBM-like" evidence="7">
    <location>
        <begin position="567"/>
        <end position="616"/>
    </location>
</feature>
<dbReference type="Pfam" id="PF00703">
    <property type="entry name" value="Glyco_hydro_2"/>
    <property type="match status" value="1"/>
</dbReference>
<protein>
    <recommendedName>
        <fullName evidence="3">Beta-mannosidase B</fullName>
    </recommendedName>
    <alternativeName>
        <fullName evidence="4">Mannanase B</fullName>
    </alternativeName>
</protein>
<dbReference type="EMBL" id="JAENHP010000028">
    <property type="protein sequence ID" value="MBM2622714.1"/>
    <property type="molecule type" value="Genomic_DNA"/>
</dbReference>
<dbReference type="Gene3D" id="3.20.20.80">
    <property type="entry name" value="Glycosidases"/>
    <property type="match status" value="1"/>
</dbReference>
<evidence type="ECO:0000259" key="6">
    <source>
        <dbReference type="Pfam" id="PF00703"/>
    </source>
</evidence>
<dbReference type="GO" id="GO:0016787">
    <property type="term" value="F:hydrolase activity"/>
    <property type="evidence" value="ECO:0007669"/>
    <property type="project" value="UniProtKB-KW"/>
</dbReference>
<evidence type="ECO:0000256" key="3">
    <source>
        <dbReference type="ARBA" id="ARBA00041069"/>
    </source>
</evidence>
<dbReference type="PANTHER" id="PTHR43730:SF1">
    <property type="entry name" value="BETA-MANNOSIDASE"/>
    <property type="match status" value="1"/>
</dbReference>
<dbReference type="InterPro" id="IPR017853">
    <property type="entry name" value="GH"/>
</dbReference>
<feature type="domain" description="Glycoside hydrolase family 2 immunoglobulin-like beta-sandwich" evidence="6">
    <location>
        <begin position="140"/>
        <end position="196"/>
    </location>
</feature>
<evidence type="ECO:0000256" key="1">
    <source>
        <dbReference type="ARBA" id="ARBA00023295"/>
    </source>
</evidence>
<keyword evidence="1" id="KW-0326">Glycosidase</keyword>
<organism evidence="8 9">
    <name type="scientific">Paractinoplanes ovalisporus</name>
    <dbReference type="NCBI Taxonomy" id="2810368"/>
    <lineage>
        <taxon>Bacteria</taxon>
        <taxon>Bacillati</taxon>
        <taxon>Actinomycetota</taxon>
        <taxon>Actinomycetes</taxon>
        <taxon>Micromonosporales</taxon>
        <taxon>Micromonosporaceae</taxon>
        <taxon>Paractinoplanes</taxon>
    </lineage>
</organism>
<evidence type="ECO:0000313" key="9">
    <source>
        <dbReference type="Proteomes" id="UP000632138"/>
    </source>
</evidence>
<feature type="region of interest" description="Disordered" evidence="5">
    <location>
        <begin position="40"/>
        <end position="108"/>
    </location>
</feature>
<dbReference type="Pfam" id="PF17786">
    <property type="entry name" value="Mannosidase_ig"/>
    <property type="match status" value="1"/>
</dbReference>
<keyword evidence="8" id="KW-0378">Hydrolase</keyword>
<dbReference type="InterPro" id="IPR036156">
    <property type="entry name" value="Beta-gal/glucu_dom_sf"/>
</dbReference>
<dbReference type="InterPro" id="IPR050887">
    <property type="entry name" value="Beta-mannosidase_GH2"/>
</dbReference>
<dbReference type="PANTHER" id="PTHR43730">
    <property type="entry name" value="BETA-MANNOSIDASE"/>
    <property type="match status" value="1"/>
</dbReference>
<accession>A0ABS2AU58</accession>
<evidence type="ECO:0000256" key="2">
    <source>
        <dbReference type="ARBA" id="ARBA00038429"/>
    </source>
</evidence>
<dbReference type="Proteomes" id="UP000632138">
    <property type="component" value="Unassembled WGS sequence"/>
</dbReference>
<name>A0ABS2AU58_9ACTN</name>
<sequence>MWRPVELRVRSSASIIGHHIRTDSLTGTTASLTVLVETDASGAGTDEPAGLETDTVNVGTDKSAGLETDTVNAGTDEPAGLETDTVNAGTDEPATLETDTVNAGTDEPATLETDTVNAGTDSPGVALDARLTLTSPSGVAHIFSFPVGTPTSLTVEQAELWWTHDLGTPSLYDVTIELLGPDGAVLDRLEDRVGLRTIEIDRSPDPEGGRLFRFLLNGVPIFARGAAWLPADMLLGSVSDERYRSLITLARDGNMNMLRIWGGGIYEQDAFYSLTDELGVLVWQDFAFACIDYPSDDPVLRREVTLEAEYQVTRLRNRASLAVWSGNNEVQLIHGFAYQGYEPGNWGYDFFHQILPETVERLDGAVPYWPGSPWGEDEFEGWMAVNGVRDGDRHAWEVWHGFDFGAGGGPYDEPGQARHHRRYANDLGKFISEFGIHASPALETLQRWIPAGHLSIHSESFDAHNKDHPKNKGDAVLEIVTGLPTTMREYVDFTMAAQAEGLKFGVEHYRRRQPHCSGTLVWQFNDVWPGFSWSMVDHDLVPKSSWYALRRAYAPVVASFAETAGGLELWVSNSTPSPVRTTAVLDLTDAAGVVLGSREVPVELEPGESKRVWARSERLRTGAWAWVRSHDNTFPPNRVFGGEVRDLQLTGEAPKWTVSRTGATTASVTVHATSLTYQARVSAGVPGARYSDNYLDLRPGDEVVVTVDGLPENFDPATIVVETYGS</sequence>
<evidence type="ECO:0000256" key="5">
    <source>
        <dbReference type="SAM" id="MobiDB-lite"/>
    </source>
</evidence>
<gene>
    <name evidence="8" type="ORF">JIG36_45165</name>
</gene>
<evidence type="ECO:0000313" key="8">
    <source>
        <dbReference type="EMBL" id="MBM2622714.1"/>
    </source>
</evidence>
<evidence type="ECO:0000259" key="7">
    <source>
        <dbReference type="Pfam" id="PF17786"/>
    </source>
</evidence>
<dbReference type="InterPro" id="IPR013783">
    <property type="entry name" value="Ig-like_fold"/>
</dbReference>
<dbReference type="InterPro" id="IPR006102">
    <property type="entry name" value="Ig-like_GH2"/>
</dbReference>
<dbReference type="Gene3D" id="2.60.40.10">
    <property type="entry name" value="Immunoglobulins"/>
    <property type="match status" value="2"/>
</dbReference>